<dbReference type="InterPro" id="IPR003462">
    <property type="entry name" value="ODC_Mu_crystall"/>
</dbReference>
<dbReference type="Gene3D" id="3.30.1780.10">
    <property type="entry name" value="ornithine cyclodeaminase, domain 1"/>
    <property type="match status" value="1"/>
</dbReference>
<dbReference type="PANTHER" id="PTHR13812">
    <property type="entry name" value="KETIMINE REDUCTASE MU-CRYSTALLIN"/>
    <property type="match status" value="1"/>
</dbReference>
<dbReference type="Pfam" id="PF02423">
    <property type="entry name" value="OCD_Mu_crystall"/>
    <property type="match status" value="1"/>
</dbReference>
<dbReference type="STRING" id="1646377.BS640_21670"/>
<dbReference type="SUPFAM" id="SSF51735">
    <property type="entry name" value="NAD(P)-binding Rossmann-fold domains"/>
    <property type="match status" value="1"/>
</dbReference>
<dbReference type="NCBIfam" id="NF005296">
    <property type="entry name" value="PRK06823.1"/>
    <property type="match status" value="1"/>
</dbReference>
<name>A0A1X0W9A6_9GAMM</name>
<accession>A0A1X0W9A6</accession>
<organism evidence="1 2">
    <name type="scientific">Rouxiella badensis</name>
    <dbReference type="NCBI Taxonomy" id="1646377"/>
    <lineage>
        <taxon>Bacteria</taxon>
        <taxon>Pseudomonadati</taxon>
        <taxon>Pseudomonadota</taxon>
        <taxon>Gammaproteobacteria</taxon>
        <taxon>Enterobacterales</taxon>
        <taxon>Yersiniaceae</taxon>
        <taxon>Rouxiella</taxon>
    </lineage>
</organism>
<dbReference type="InterPro" id="IPR023401">
    <property type="entry name" value="ODC_N"/>
</dbReference>
<evidence type="ECO:0000313" key="1">
    <source>
        <dbReference type="EMBL" id="ORJ23372.1"/>
    </source>
</evidence>
<protein>
    <submittedName>
        <fullName evidence="1">Ornithine cyclodeaminase family protein</fullName>
    </submittedName>
</protein>
<reference evidence="1 2" key="1">
    <citation type="journal article" date="2017" name="Int. J. Syst. Evol. Microbiol.">
        <title>Rouxiella badensis sp. nov. and Rouxiella silvae sp. nov. isolated from peat bog soil in Germany and emendation of the genus description.</title>
        <authorList>
            <person name="Le Fleche-Mateos A."/>
            <person name="Kugler J.H."/>
            <person name="Hansen S.H."/>
            <person name="Syldatk C."/>
            <person name="Hausmann R."/>
            <person name="Lomprez F."/>
            <person name="Vandenbogaert M."/>
            <person name="Manuguerra J.C."/>
            <person name="Grimont P.A."/>
        </authorList>
    </citation>
    <scope>NUCLEOTIDE SEQUENCE [LARGE SCALE GENOMIC DNA]</scope>
    <source>
        <strain evidence="1 2">DSM 100043</strain>
    </source>
</reference>
<dbReference type="EMBL" id="MRWE01000058">
    <property type="protein sequence ID" value="ORJ23372.1"/>
    <property type="molecule type" value="Genomic_DNA"/>
</dbReference>
<dbReference type="InterPro" id="IPR036291">
    <property type="entry name" value="NAD(P)-bd_dom_sf"/>
</dbReference>
<dbReference type="Proteomes" id="UP000192536">
    <property type="component" value="Unassembled WGS sequence"/>
</dbReference>
<dbReference type="AlphaFoldDB" id="A0A1X0W9A6"/>
<dbReference type="GeneID" id="93568359"/>
<dbReference type="Gene3D" id="3.40.50.720">
    <property type="entry name" value="NAD(P)-binding Rossmann-like Domain"/>
    <property type="match status" value="1"/>
</dbReference>
<evidence type="ECO:0000313" key="2">
    <source>
        <dbReference type="Proteomes" id="UP000192536"/>
    </source>
</evidence>
<gene>
    <name evidence="1" type="ORF">BS640_21670</name>
</gene>
<dbReference type="PANTHER" id="PTHR13812:SF19">
    <property type="entry name" value="KETIMINE REDUCTASE MU-CRYSTALLIN"/>
    <property type="match status" value="1"/>
</dbReference>
<keyword evidence="2" id="KW-1185">Reference proteome</keyword>
<dbReference type="RefSeq" id="WP_084913315.1">
    <property type="nucleotide sequence ID" value="NZ_CAUQAZ010000052.1"/>
</dbReference>
<sequence length="320" mass="33883">MKIYQQTQIVGAIDMKIAAARIAEGFIAYSQGRVQVPPVQNFSFEQANGDCCVKSAWIEGSETFTVKISTGFYDNPAKGLASNDGLMLVLCAQTGAPKALLQDEGWLTCIRTALAGQIAAKLLAPSVITGIGILGCGVQAQMQLEQLVPLTDCRKLTVWGRNPAALEAYRQFADSLGFSVTTTQDAREVAQNANLIVTTTPSREPLLQSGWIQPGTHITAVGADGGGKQELDTHLVARADVIAVDSVQQCSQYGEVSHAVKQGLIVGEQLLELGLLLEGKVQGRDNDRQITLADLTGVAVQDAQIAGYAMQACAEALPGL</sequence>
<proteinExistence type="predicted"/>
<dbReference type="GO" id="GO:0005737">
    <property type="term" value="C:cytoplasm"/>
    <property type="evidence" value="ECO:0007669"/>
    <property type="project" value="TreeGrafter"/>
</dbReference>
<dbReference type="PIRSF" id="PIRSF001439">
    <property type="entry name" value="CryM"/>
    <property type="match status" value="1"/>
</dbReference>
<comment type="caution">
    <text evidence="1">The sequence shown here is derived from an EMBL/GenBank/DDBJ whole genome shotgun (WGS) entry which is preliminary data.</text>
</comment>